<keyword evidence="4" id="KW-1185">Reference proteome</keyword>
<keyword evidence="1" id="KW-0472">Membrane</keyword>
<evidence type="ECO:0000256" key="1">
    <source>
        <dbReference type="SAM" id="Phobius"/>
    </source>
</evidence>
<evidence type="ECO:0000313" key="3">
    <source>
        <dbReference type="EMBL" id="PAU95406.1"/>
    </source>
</evidence>
<reference evidence="3 4" key="1">
    <citation type="submission" date="2017-08" db="EMBL/GenBank/DDBJ databases">
        <title>Aliifodinibius alkalisoli sp. nov., isolated from saline alkaline soil.</title>
        <authorList>
            <person name="Liu D."/>
            <person name="Zhang G."/>
        </authorList>
    </citation>
    <scope>NUCLEOTIDE SEQUENCE [LARGE SCALE GENOMIC DNA]</scope>
    <source>
        <strain evidence="3 4">WN023</strain>
    </source>
</reference>
<accession>A0A2A2GCM2</accession>
<dbReference type="InterPro" id="IPR031308">
    <property type="entry name" value="UCP028777"/>
</dbReference>
<feature type="domain" description="Inner membrane component" evidence="2">
    <location>
        <begin position="4"/>
        <end position="54"/>
    </location>
</feature>
<dbReference type="PANTHER" id="PTHR42903:SF1">
    <property type="entry name" value="INNER MEMBRANE PROTEIN YCCF"/>
    <property type="match status" value="1"/>
</dbReference>
<dbReference type="RefSeq" id="WP_095605533.1">
    <property type="nucleotide sequence ID" value="NZ_NSKE01000002.1"/>
</dbReference>
<dbReference type="NCBIfam" id="NF008741">
    <property type="entry name" value="PRK11770.1-3"/>
    <property type="match status" value="1"/>
</dbReference>
<keyword evidence="1" id="KW-1133">Transmembrane helix</keyword>
<dbReference type="PANTHER" id="PTHR42903">
    <property type="entry name" value="INNER MEMBRANE PROTEIN YCCF"/>
    <property type="match status" value="1"/>
</dbReference>
<name>A0A2A2GCM2_9BACT</name>
<evidence type="ECO:0000313" key="4">
    <source>
        <dbReference type="Proteomes" id="UP000218831"/>
    </source>
</evidence>
<dbReference type="NCBIfam" id="NF008740">
    <property type="entry name" value="PRK11770.1-2"/>
    <property type="match status" value="1"/>
</dbReference>
<dbReference type="AlphaFoldDB" id="A0A2A2GCM2"/>
<organism evidence="3 4">
    <name type="scientific">Fodinibius salipaludis</name>
    <dbReference type="NCBI Taxonomy" id="2032627"/>
    <lineage>
        <taxon>Bacteria</taxon>
        <taxon>Pseudomonadati</taxon>
        <taxon>Balneolota</taxon>
        <taxon>Balneolia</taxon>
        <taxon>Balneolales</taxon>
        <taxon>Balneolaceae</taxon>
        <taxon>Fodinibius</taxon>
    </lineage>
</organism>
<feature type="transmembrane region" description="Helical" evidence="1">
    <location>
        <begin position="79"/>
        <end position="111"/>
    </location>
</feature>
<dbReference type="EMBL" id="NSKE01000002">
    <property type="protein sequence ID" value="PAU95406.1"/>
    <property type="molecule type" value="Genomic_DNA"/>
</dbReference>
<keyword evidence="1" id="KW-0812">Transmembrane</keyword>
<feature type="transmembrane region" description="Helical" evidence="1">
    <location>
        <begin position="7"/>
        <end position="35"/>
    </location>
</feature>
<dbReference type="Proteomes" id="UP000218831">
    <property type="component" value="Unassembled WGS sequence"/>
</dbReference>
<dbReference type="OrthoDB" id="9790567at2"/>
<gene>
    <name evidence="3" type="ORF">CK503_04205</name>
</gene>
<dbReference type="Pfam" id="PF03733">
    <property type="entry name" value="YccF"/>
    <property type="match status" value="2"/>
</dbReference>
<dbReference type="InterPro" id="IPR052937">
    <property type="entry name" value="Inner_membrane_protein"/>
</dbReference>
<dbReference type="GO" id="GO:0005886">
    <property type="term" value="C:plasma membrane"/>
    <property type="evidence" value="ECO:0007669"/>
    <property type="project" value="TreeGrafter"/>
</dbReference>
<dbReference type="InterPro" id="IPR005185">
    <property type="entry name" value="YccF"/>
</dbReference>
<dbReference type="NCBIfam" id="NF008742">
    <property type="entry name" value="PRK11770.1-4"/>
    <property type="match status" value="1"/>
</dbReference>
<sequence>MKALGNVLWFLFGGFMAGLLWWFAGVIMFITIIGIPWGKACFTIGTLSFFPFGKEAINREVLTGKKDVGTSGWGMLGNVIWFIFGGFWLALSHALAAIVSFITIIGIPFGIQHGKLARISLSPIGKEVVDKEVAERAREKNAERVVGEYRN</sequence>
<protein>
    <recommendedName>
        <fullName evidence="2">Inner membrane component domain-containing protein</fullName>
    </recommendedName>
</protein>
<proteinExistence type="predicted"/>
<comment type="caution">
    <text evidence="3">The sequence shown here is derived from an EMBL/GenBank/DDBJ whole genome shotgun (WGS) entry which is preliminary data.</text>
</comment>
<evidence type="ECO:0000259" key="2">
    <source>
        <dbReference type="Pfam" id="PF03733"/>
    </source>
</evidence>
<dbReference type="PIRSF" id="PIRSF028777">
    <property type="entry name" value="UCP028777"/>
    <property type="match status" value="1"/>
</dbReference>
<feature type="domain" description="Inner membrane component" evidence="2">
    <location>
        <begin position="76"/>
        <end position="126"/>
    </location>
</feature>